<dbReference type="GO" id="GO:0006508">
    <property type="term" value="P:proteolysis"/>
    <property type="evidence" value="ECO:0007669"/>
    <property type="project" value="UniProtKB-KW"/>
</dbReference>
<dbReference type="SMART" id="SM00271">
    <property type="entry name" value="DnaJ"/>
    <property type="match status" value="1"/>
</dbReference>
<feature type="active site" evidence="1 2">
    <location>
        <position position="359"/>
    </location>
</feature>
<keyword evidence="2" id="KW-0645">Protease</keyword>
<evidence type="ECO:0000313" key="6">
    <source>
        <dbReference type="EMBL" id="KAF7334595.1"/>
    </source>
</evidence>
<dbReference type="SUPFAM" id="SSF46565">
    <property type="entry name" value="Chaperone J-domain"/>
    <property type="match status" value="1"/>
</dbReference>
<dbReference type="EMBL" id="JACAZI010000026">
    <property type="protein sequence ID" value="KAF7334595.1"/>
    <property type="molecule type" value="Genomic_DNA"/>
</dbReference>
<dbReference type="Gene3D" id="1.10.287.110">
    <property type="entry name" value="DnaJ domain"/>
    <property type="match status" value="1"/>
</dbReference>
<dbReference type="InterPro" id="IPR038765">
    <property type="entry name" value="Papain-like_cys_pep_sf"/>
</dbReference>
<dbReference type="SMART" id="SM00230">
    <property type="entry name" value="CysPc"/>
    <property type="match status" value="1"/>
</dbReference>
<evidence type="ECO:0000256" key="3">
    <source>
        <dbReference type="SAM" id="MobiDB-lite"/>
    </source>
</evidence>
<evidence type="ECO:0000256" key="2">
    <source>
        <dbReference type="PROSITE-ProRule" id="PRU00239"/>
    </source>
</evidence>
<sequence>MWCATTQRALNSADNLRDWHFKDATEAHGNGHSFISSPMPSSFFSLFAREFTRERDSEGMQYLGGPASPQEADVLATIGLLSTPELDTVIAECKSSVARIAKQCKARNTRYRDPDFDLGNDRGRCLNGLVVSEVYTPSDVQRVTDLFENPEFFSNNAYSNEIIQGNCANCWFISALAATSMVEGLVEKYCVARDEQVGVYGFVFWRDVRWVSVIIDDLLYTSVPKFEELSIAEKTLFQNDKDKYNASARKGSHSMYFSRSGKVGETWVSLVEKAYAKLHGDYGSLCSGYVPVSSQGVEDLTGGVSSFVQTRDILDKDRFWKDELLNANKDRIFACCFQGLNPTRNGDFNATISGLQSKHSYSIIKTLEFRGKRFLVIRNPSGQTGWNGPFSDGSKEWTPELMNALPQMGHQFGAAGQFIMEYKDFLACFAQIDRTRLFDSTFTMRYQVLRVPSRPFPGSGFGHGDLCFTFSLSKTTFAIIVLSQLDVRYFKGIVPACDLNFDFVLYRRGQKEPIDASSHSPLIARSISLEFPELEEGEYIVHCRLDKVPFTDTLNTDGWSDSKFARLITQRAISESVAANLQADLQEDNLPIPLEILAGQDLTDISRKALNLKADRKKGGSEKSSEPTAGLDLMESKLEPPNLVVEEPNTTKTITTTTTVRGPSKVTTDTKEIVIFGPAGASSAHNNDDTIPGDPKAPENLRPSSPEPSNAPAPEDNNCPFIGLKVYTPKDVSVSIQGQLRQDMRGSFEGLKFADRNSGTAIAPWRNLIHPASSSRDNHNCAYVTKVEAGRSSQSESDKMGAAGSRPDFESMDLYAILEVSENATLEEIKRAYRKKALEHHPDKNQHDIEGATKRFNRVLEAYEVSTSFDTDIEVLTFPPDSIKCRCQPSPNQRFALTLPQKRSNYNLAREFSPESEPSVKSPQPFSPPGSWDEEIQETAHPQRSWSEWLYGLVFRPPTEYTRYGFRPEIYATNNQDCGPGVTLRTIFEFLESLRTLDFSKDDHTEESTFKVVENFFLAIAHDEKLWHYSLSHTVREYPRFGCGHFVWTHDDWSGDSLPP</sequence>
<dbReference type="AlphaFoldDB" id="A0A8H6X5P1"/>
<reference evidence="6" key="1">
    <citation type="submission" date="2020-05" db="EMBL/GenBank/DDBJ databases">
        <title>Mycena genomes resolve the evolution of fungal bioluminescence.</title>
        <authorList>
            <person name="Tsai I.J."/>
        </authorList>
    </citation>
    <scope>NUCLEOTIDE SEQUENCE</scope>
    <source>
        <strain evidence="6">CCC161011</strain>
    </source>
</reference>
<keyword evidence="7" id="KW-1185">Reference proteome</keyword>
<feature type="active site" evidence="1 2">
    <location>
        <position position="379"/>
    </location>
</feature>
<dbReference type="Pfam" id="PF00648">
    <property type="entry name" value="Peptidase_C2"/>
    <property type="match status" value="1"/>
</dbReference>
<dbReference type="Pfam" id="PF00226">
    <property type="entry name" value="DnaJ"/>
    <property type="match status" value="1"/>
</dbReference>
<dbReference type="OrthoDB" id="424753at2759"/>
<dbReference type="PROSITE" id="PS50076">
    <property type="entry name" value="DNAJ_2"/>
    <property type="match status" value="1"/>
</dbReference>
<gene>
    <name evidence="6" type="ORF">MVEN_02289500</name>
</gene>
<evidence type="ECO:0000259" key="4">
    <source>
        <dbReference type="PROSITE" id="PS50076"/>
    </source>
</evidence>
<dbReference type="InterPro" id="IPR036869">
    <property type="entry name" value="J_dom_sf"/>
</dbReference>
<dbReference type="SUPFAM" id="SSF54001">
    <property type="entry name" value="Cysteine proteinases"/>
    <property type="match status" value="1"/>
</dbReference>
<dbReference type="PANTHER" id="PTHR10183">
    <property type="entry name" value="CALPAIN"/>
    <property type="match status" value="1"/>
</dbReference>
<name>A0A8H6X5P1_9AGAR</name>
<evidence type="ECO:0000259" key="5">
    <source>
        <dbReference type="PROSITE" id="PS50203"/>
    </source>
</evidence>
<dbReference type="PROSITE" id="PS50203">
    <property type="entry name" value="CALPAIN_CAT"/>
    <property type="match status" value="1"/>
</dbReference>
<feature type="active site" evidence="1 2">
    <location>
        <position position="170"/>
    </location>
</feature>
<dbReference type="InterPro" id="IPR022684">
    <property type="entry name" value="Calpain_cysteine_protease"/>
</dbReference>
<dbReference type="GO" id="GO:0004198">
    <property type="term" value="F:calcium-dependent cysteine-type endopeptidase activity"/>
    <property type="evidence" value="ECO:0007669"/>
    <property type="project" value="InterPro"/>
</dbReference>
<feature type="region of interest" description="Disordered" evidence="3">
    <location>
        <begin position="910"/>
        <end position="934"/>
    </location>
</feature>
<feature type="region of interest" description="Disordered" evidence="3">
    <location>
        <begin position="677"/>
        <end position="717"/>
    </location>
</feature>
<feature type="domain" description="Calpain catalytic" evidence="5">
    <location>
        <begin position="141"/>
        <end position="438"/>
    </location>
</feature>
<dbReference type="InterPro" id="IPR001300">
    <property type="entry name" value="Peptidase_C2_calpain_cat"/>
</dbReference>
<dbReference type="CDD" id="cd06257">
    <property type="entry name" value="DnaJ"/>
    <property type="match status" value="1"/>
</dbReference>
<dbReference type="Proteomes" id="UP000620124">
    <property type="component" value="Unassembled WGS sequence"/>
</dbReference>
<dbReference type="PRINTS" id="PR00704">
    <property type="entry name" value="CALPAIN"/>
</dbReference>
<dbReference type="PRINTS" id="PR00625">
    <property type="entry name" value="JDOMAIN"/>
</dbReference>
<dbReference type="Gene3D" id="3.90.70.10">
    <property type="entry name" value="Cysteine proteinases"/>
    <property type="match status" value="1"/>
</dbReference>
<evidence type="ECO:0000256" key="1">
    <source>
        <dbReference type="PIRSR" id="PIRSR622684-1"/>
    </source>
</evidence>
<evidence type="ECO:0000313" key="7">
    <source>
        <dbReference type="Proteomes" id="UP000620124"/>
    </source>
</evidence>
<comment type="caution">
    <text evidence="6">The sequence shown here is derived from an EMBL/GenBank/DDBJ whole genome shotgun (WGS) entry which is preliminary data.</text>
</comment>
<feature type="domain" description="J" evidence="4">
    <location>
        <begin position="813"/>
        <end position="871"/>
    </location>
</feature>
<accession>A0A8H6X5P1</accession>
<dbReference type="PANTHER" id="PTHR10183:SF425">
    <property type="entry name" value="CALPAIN-5"/>
    <property type="match status" value="1"/>
</dbReference>
<protein>
    <submittedName>
        <fullName evidence="6">Calpain catalytic domain-containing protein</fullName>
    </submittedName>
</protein>
<proteinExistence type="predicted"/>
<organism evidence="6 7">
    <name type="scientific">Mycena venus</name>
    <dbReference type="NCBI Taxonomy" id="2733690"/>
    <lineage>
        <taxon>Eukaryota</taxon>
        <taxon>Fungi</taxon>
        <taxon>Dikarya</taxon>
        <taxon>Basidiomycota</taxon>
        <taxon>Agaricomycotina</taxon>
        <taxon>Agaricomycetes</taxon>
        <taxon>Agaricomycetidae</taxon>
        <taxon>Agaricales</taxon>
        <taxon>Marasmiineae</taxon>
        <taxon>Mycenaceae</taxon>
        <taxon>Mycena</taxon>
    </lineage>
</organism>
<feature type="region of interest" description="Disordered" evidence="3">
    <location>
        <begin position="614"/>
        <end position="640"/>
    </location>
</feature>
<keyword evidence="2" id="KW-0378">Hydrolase</keyword>
<dbReference type="InterPro" id="IPR001623">
    <property type="entry name" value="DnaJ_domain"/>
</dbReference>
<keyword evidence="2" id="KW-0788">Thiol protease</keyword>
<feature type="compositionally biased region" description="Basic and acidic residues" evidence="3">
    <location>
        <begin position="614"/>
        <end position="625"/>
    </location>
</feature>